<feature type="domain" description="Prolyl 4-hydroxylase alpha subunit Fe(2+) 2OG dioxygenase" evidence="1">
    <location>
        <begin position="124"/>
        <end position="221"/>
    </location>
</feature>
<gene>
    <name evidence="2" type="ORF">H9L13_10970</name>
</gene>
<dbReference type="RefSeq" id="WP_187537728.1">
    <property type="nucleotide sequence ID" value="NZ_BAABJT010000001.1"/>
</dbReference>
<proteinExistence type="predicted"/>
<evidence type="ECO:0000313" key="3">
    <source>
        <dbReference type="Proteomes" id="UP000515971"/>
    </source>
</evidence>
<dbReference type="Pfam" id="PF13640">
    <property type="entry name" value="2OG-FeII_Oxy_3"/>
    <property type="match status" value="1"/>
</dbReference>
<reference evidence="2 3" key="1">
    <citation type="submission" date="2020-08" db="EMBL/GenBank/DDBJ databases">
        <title>Genome sequence of Sphingomonas lutea KCTC 23642T.</title>
        <authorList>
            <person name="Hyun D.-W."/>
            <person name="Bae J.-W."/>
        </authorList>
    </citation>
    <scope>NUCLEOTIDE SEQUENCE [LARGE SCALE GENOMIC DNA]</scope>
    <source>
        <strain evidence="2 3">KCTC 23642</strain>
    </source>
</reference>
<evidence type="ECO:0000313" key="2">
    <source>
        <dbReference type="EMBL" id="QNN67136.1"/>
    </source>
</evidence>
<dbReference type="Gene3D" id="2.60.120.620">
    <property type="entry name" value="q2cbj1_9rhob like domain"/>
    <property type="match status" value="1"/>
</dbReference>
<dbReference type="InterPro" id="IPR044862">
    <property type="entry name" value="Pro_4_hyd_alph_FE2OG_OXY"/>
</dbReference>
<dbReference type="AlphaFoldDB" id="A0A7G9SH11"/>
<dbReference type="Proteomes" id="UP000515971">
    <property type="component" value="Chromosome"/>
</dbReference>
<organism evidence="2 3">
    <name type="scientific">Sphingomonas lutea</name>
    <dbReference type="NCBI Taxonomy" id="1045317"/>
    <lineage>
        <taxon>Bacteria</taxon>
        <taxon>Pseudomonadati</taxon>
        <taxon>Pseudomonadota</taxon>
        <taxon>Alphaproteobacteria</taxon>
        <taxon>Sphingomonadales</taxon>
        <taxon>Sphingomonadaceae</taxon>
        <taxon>Sphingomonas</taxon>
    </lineage>
</organism>
<sequence length="277" mass="31979">MLNLHSFDGYLAFKEDESRKAGRALADDYRNASPFPHVVIDDFLDADVLRAVASAYPSTVDRKHFDREQERLKYQFHADEAESGIVRNLLAELNGRAFLGFLEEMTGIRGLISDPYLVGGGLHLTRRGGHLGVHADFNVHEPMKVERRLNLLIYLNDDWDQAYGGALELWDRAMQRCEKKVDPVLGRAVIFSTNLDSYHGHPDPLDCPPERDRRSIATYYYTALPVQPDEVRKRTTTFQVRPGTKDRVDWKVKFDHVISDWVPPRLQRYGRRLNPFR</sequence>
<evidence type="ECO:0000259" key="1">
    <source>
        <dbReference type="Pfam" id="PF13640"/>
    </source>
</evidence>
<name>A0A7G9SH11_9SPHN</name>
<dbReference type="EMBL" id="CP060718">
    <property type="protein sequence ID" value="QNN67136.1"/>
    <property type="molecule type" value="Genomic_DNA"/>
</dbReference>
<keyword evidence="3" id="KW-1185">Reference proteome</keyword>
<dbReference type="KEGG" id="slut:H9L13_10970"/>
<accession>A0A7G9SH11</accession>
<protein>
    <submittedName>
        <fullName evidence="2">2OG-Fe(II) oxygenase</fullName>
    </submittedName>
</protein>